<dbReference type="CDD" id="cd00104">
    <property type="entry name" value="KAZAL_FS"/>
    <property type="match status" value="2"/>
</dbReference>
<evidence type="ECO:0000256" key="3">
    <source>
        <dbReference type="ARBA" id="ARBA00023157"/>
    </source>
</evidence>
<name>A0A7R9A8E6_9CRUS</name>
<keyword evidence="2" id="KW-0722">Serine protease inhibitor</keyword>
<dbReference type="InterPro" id="IPR036058">
    <property type="entry name" value="Kazal_dom_sf"/>
</dbReference>
<reference evidence="6" key="1">
    <citation type="submission" date="2020-11" db="EMBL/GenBank/DDBJ databases">
        <authorList>
            <person name="Tran Van P."/>
        </authorList>
    </citation>
    <scope>NUCLEOTIDE SEQUENCE</scope>
</reference>
<evidence type="ECO:0000256" key="2">
    <source>
        <dbReference type="ARBA" id="ARBA00022900"/>
    </source>
</evidence>
<evidence type="ECO:0000256" key="1">
    <source>
        <dbReference type="ARBA" id="ARBA00022690"/>
    </source>
</evidence>
<gene>
    <name evidence="6" type="ORF">DSTB1V02_LOCUS9152</name>
</gene>
<keyword evidence="1" id="KW-0646">Protease inhibitor</keyword>
<keyword evidence="4" id="KW-0732">Signal</keyword>
<dbReference type="Pfam" id="PF07648">
    <property type="entry name" value="Kazal_2"/>
    <property type="match status" value="2"/>
</dbReference>
<dbReference type="InterPro" id="IPR002350">
    <property type="entry name" value="Kazal_dom"/>
</dbReference>
<dbReference type="SMART" id="SM00280">
    <property type="entry name" value="KAZAL"/>
    <property type="match status" value="2"/>
</dbReference>
<dbReference type="Gene3D" id="3.30.60.30">
    <property type="match status" value="2"/>
</dbReference>
<feature type="domain" description="Kazal-like" evidence="5">
    <location>
        <begin position="79"/>
        <end position="128"/>
    </location>
</feature>
<feature type="chain" id="PRO_5036209729" description="Kazal-like domain-containing protein" evidence="4">
    <location>
        <begin position="21"/>
        <end position="281"/>
    </location>
</feature>
<accession>A0A7R9A8E6</accession>
<dbReference type="EMBL" id="LR901766">
    <property type="protein sequence ID" value="CAD7249354.1"/>
    <property type="molecule type" value="Genomic_DNA"/>
</dbReference>
<keyword evidence="7" id="KW-1185">Reference proteome</keyword>
<evidence type="ECO:0000313" key="7">
    <source>
        <dbReference type="Proteomes" id="UP000677054"/>
    </source>
</evidence>
<dbReference type="Proteomes" id="UP000677054">
    <property type="component" value="Unassembled WGS sequence"/>
</dbReference>
<keyword evidence="3" id="KW-1015">Disulfide bond</keyword>
<organism evidence="6">
    <name type="scientific">Darwinula stevensoni</name>
    <dbReference type="NCBI Taxonomy" id="69355"/>
    <lineage>
        <taxon>Eukaryota</taxon>
        <taxon>Metazoa</taxon>
        <taxon>Ecdysozoa</taxon>
        <taxon>Arthropoda</taxon>
        <taxon>Crustacea</taxon>
        <taxon>Oligostraca</taxon>
        <taxon>Ostracoda</taxon>
        <taxon>Podocopa</taxon>
        <taxon>Podocopida</taxon>
        <taxon>Darwinulocopina</taxon>
        <taxon>Darwinuloidea</taxon>
        <taxon>Darwinulidae</taxon>
        <taxon>Darwinula</taxon>
    </lineage>
</organism>
<dbReference type="SUPFAM" id="SSF100895">
    <property type="entry name" value="Kazal-type serine protease inhibitors"/>
    <property type="match status" value="2"/>
</dbReference>
<dbReference type="PANTHER" id="PTHR10913:SF45">
    <property type="entry name" value="FOLLISTATIN, ISOFORM A-RELATED"/>
    <property type="match status" value="1"/>
</dbReference>
<protein>
    <recommendedName>
        <fullName evidence="5">Kazal-like domain-containing protein</fullName>
    </recommendedName>
</protein>
<feature type="domain" description="Kazal-like" evidence="5">
    <location>
        <begin position="26"/>
        <end position="78"/>
    </location>
</feature>
<sequence>MKTFLLPGLFLWVLFYALSAFPSPRRFGENKCSNICPTIFDEVCASNGRTYPNECEMRTVACETGQRLIIRNRGPCIGGNASCDGICTLEDAPVCGSDDETYPNPCAFQVARCKNPDLRLLHHVEDSDNKDIIVSLKHLGRSIRVDRRSEDEADGITRQCSLSHLRVCENEFRWCLQSGGNGGEALATSEDAARSVIHFGTPVGRARSLRADTARYETTDFRHSYGRPHVPWMTGREYRAVRLTAAHAHRNLFLHPMMPLAECSRDLQVGYKLTDFAFLKT</sequence>
<dbReference type="GO" id="GO:0030154">
    <property type="term" value="P:cell differentiation"/>
    <property type="evidence" value="ECO:0007669"/>
    <property type="project" value="TreeGrafter"/>
</dbReference>
<dbReference type="GO" id="GO:0005576">
    <property type="term" value="C:extracellular region"/>
    <property type="evidence" value="ECO:0007669"/>
    <property type="project" value="TreeGrafter"/>
</dbReference>
<dbReference type="InterPro" id="IPR050653">
    <property type="entry name" value="Prot_Inhib_GrowthFact_Antg"/>
</dbReference>
<dbReference type="PANTHER" id="PTHR10913">
    <property type="entry name" value="FOLLISTATIN-RELATED"/>
    <property type="match status" value="1"/>
</dbReference>
<dbReference type="AlphaFoldDB" id="A0A7R9A8E6"/>
<dbReference type="EMBL" id="CAJPEV010002249">
    <property type="protein sequence ID" value="CAG0896270.1"/>
    <property type="molecule type" value="Genomic_DNA"/>
</dbReference>
<dbReference type="OrthoDB" id="192611at2759"/>
<dbReference type="PROSITE" id="PS51465">
    <property type="entry name" value="KAZAL_2"/>
    <property type="match status" value="2"/>
</dbReference>
<evidence type="ECO:0000313" key="6">
    <source>
        <dbReference type="EMBL" id="CAD7249354.1"/>
    </source>
</evidence>
<feature type="signal peptide" evidence="4">
    <location>
        <begin position="1"/>
        <end position="20"/>
    </location>
</feature>
<evidence type="ECO:0000256" key="4">
    <source>
        <dbReference type="SAM" id="SignalP"/>
    </source>
</evidence>
<evidence type="ECO:0000259" key="5">
    <source>
        <dbReference type="PROSITE" id="PS51465"/>
    </source>
</evidence>
<proteinExistence type="predicted"/>